<keyword evidence="2 3" id="KW-0808">Transferase</keyword>
<proteinExistence type="predicted"/>
<dbReference type="InterPro" id="IPR051199">
    <property type="entry name" value="LPS_LOS_Heptosyltrfase"/>
</dbReference>
<dbReference type="InterPro" id="IPR002201">
    <property type="entry name" value="Glyco_trans_9"/>
</dbReference>
<dbReference type="PANTHER" id="PTHR30160:SF1">
    <property type="entry name" value="LIPOPOLYSACCHARIDE 1,2-N-ACETYLGLUCOSAMINETRANSFERASE-RELATED"/>
    <property type="match status" value="1"/>
</dbReference>
<dbReference type="Gene3D" id="3.40.50.2000">
    <property type="entry name" value="Glycogen Phosphorylase B"/>
    <property type="match status" value="2"/>
</dbReference>
<accession>A0ABR5SDM8</accession>
<gene>
    <name evidence="3" type="ORF">ASN18_2822</name>
</gene>
<dbReference type="GO" id="GO:0016740">
    <property type="term" value="F:transferase activity"/>
    <property type="evidence" value="ECO:0007669"/>
    <property type="project" value="UniProtKB-KW"/>
</dbReference>
<organism evidence="3 4">
    <name type="scientific">Candidatus Magnetominusculus xianensis</name>
    <dbReference type="NCBI Taxonomy" id="1748249"/>
    <lineage>
        <taxon>Bacteria</taxon>
        <taxon>Pseudomonadati</taxon>
        <taxon>Nitrospirota</taxon>
        <taxon>Nitrospiria</taxon>
        <taxon>Nitrospirales</taxon>
        <taxon>Nitrospiraceae</taxon>
        <taxon>Candidatus Magnetominusculus</taxon>
    </lineage>
</organism>
<name>A0ABR5SDM8_9BACT</name>
<dbReference type="EMBL" id="LNQR01000115">
    <property type="protein sequence ID" value="KWT78414.1"/>
    <property type="molecule type" value="Genomic_DNA"/>
</dbReference>
<dbReference type="EC" id="2.-.-.-" evidence="3"/>
<reference evidence="3 4" key="1">
    <citation type="submission" date="2015-11" db="EMBL/GenBank/DDBJ databases">
        <authorList>
            <person name="Lin W."/>
        </authorList>
    </citation>
    <scope>NUCLEOTIDE SEQUENCE [LARGE SCALE GENOMIC DNA]</scope>
    <source>
        <strain evidence="3 4">HCH-1</strain>
    </source>
</reference>
<protein>
    <submittedName>
        <fullName evidence="3">Lipopolysaccharide core heptosyltransferase</fullName>
        <ecNumber evidence="3">2.-.-.-</ecNumber>
    </submittedName>
</protein>
<dbReference type="PANTHER" id="PTHR30160">
    <property type="entry name" value="TETRAACYLDISACCHARIDE 4'-KINASE-RELATED"/>
    <property type="match status" value="1"/>
</dbReference>
<sequence>MKYKIINKKKLIATAAGDMLGSLLHTPLNLFRRKKAIDPALVNTILVIRTAYIGDAIMTLPILKPLSEGFPNAKITFLTSHGAASVLETNPYIHDIIAYDPVWFYAPASGSKRKSYFEFMRELKTRTFDLVIEARADIREILMLVKPLRARYKVSYGVGGGGFLLTHVVPYGGLKHKVEYHLDIARYLGCPVEDIQWGIYLTKEEKANTRKLLRDNNIKSPFVAVHPGVRIPLKKWLLKRYAALYDRIETGLGIRTVITASEKDADYVKDILKLMRTRPVDLTGKLTLRELAGVLSESQIFVCNDSAPMHIAASMDVPVVALFGPSKSIETAPFGNPHRVVEKDFQCRYKCDESTCKHEHFHACMEAIEVEDVIAAIKDLLKEIDV</sequence>
<evidence type="ECO:0000256" key="1">
    <source>
        <dbReference type="ARBA" id="ARBA00022676"/>
    </source>
</evidence>
<comment type="caution">
    <text evidence="3">The sequence shown here is derived from an EMBL/GenBank/DDBJ whole genome shotgun (WGS) entry which is preliminary data.</text>
</comment>
<keyword evidence="4" id="KW-1185">Reference proteome</keyword>
<evidence type="ECO:0000313" key="3">
    <source>
        <dbReference type="EMBL" id="KWT78414.1"/>
    </source>
</evidence>
<dbReference type="SUPFAM" id="SSF53756">
    <property type="entry name" value="UDP-Glycosyltransferase/glycogen phosphorylase"/>
    <property type="match status" value="1"/>
</dbReference>
<dbReference type="Proteomes" id="UP000060487">
    <property type="component" value="Unassembled WGS sequence"/>
</dbReference>
<dbReference type="Pfam" id="PF01075">
    <property type="entry name" value="Glyco_transf_9"/>
    <property type="match status" value="1"/>
</dbReference>
<keyword evidence="1" id="KW-0328">Glycosyltransferase</keyword>
<evidence type="ECO:0000256" key="2">
    <source>
        <dbReference type="ARBA" id="ARBA00022679"/>
    </source>
</evidence>
<dbReference type="RefSeq" id="WP_085053442.1">
    <property type="nucleotide sequence ID" value="NZ_LNQR01000115.1"/>
</dbReference>
<dbReference type="CDD" id="cd03789">
    <property type="entry name" value="GT9_LPS_heptosyltransferase"/>
    <property type="match status" value="1"/>
</dbReference>
<evidence type="ECO:0000313" key="4">
    <source>
        <dbReference type="Proteomes" id="UP000060487"/>
    </source>
</evidence>